<keyword evidence="3 8" id="KW-0378">Hydrolase</keyword>
<keyword evidence="9" id="KW-1185">Reference proteome</keyword>
<feature type="coiled-coil region" evidence="4">
    <location>
        <begin position="427"/>
        <end position="489"/>
    </location>
</feature>
<dbReference type="PANTHER" id="PTHR12045">
    <property type="entry name" value="ALLANTOICASE"/>
    <property type="match status" value="1"/>
</dbReference>
<dbReference type="NCBIfam" id="NF010372">
    <property type="entry name" value="PRK13798.1"/>
    <property type="match status" value="1"/>
</dbReference>
<dbReference type="GO" id="GO:0006144">
    <property type="term" value="P:purine nucleobase metabolic process"/>
    <property type="evidence" value="ECO:0007669"/>
    <property type="project" value="UniProtKB-KW"/>
</dbReference>
<dbReference type="HAMAP" id="MF_00813">
    <property type="entry name" value="Allantoicase"/>
    <property type="match status" value="1"/>
</dbReference>
<keyword evidence="2 3" id="KW-0659">Purine metabolism</keyword>
<sequence>MPFTKYIDLASERLGGAVLIASDEFFAPKENLLKPAEAVWKEGVYTDRGKWMDGWESRRKRTPGHDWCIVRLGLPGLIRGVVVDTAFFRGNYPEACSIEACAVEGQPEPEELASGDIEWVEILPQSDLEGDSKNHFELDTDRRFTHLRFHIYPDGGVARLRVHGEPLPDLDRWERVGEIDLGAIENGGRVVTASDMFFGDANNLLMPGRGKDMGDGWETKRRRGPGYDWVVLELGAEGTVEHVEVDTNHFKGNYPDRFSLEGCNAEVGEGAFDPDAHDWQVLRDETKLQAHTRHHFALDADEPITHVRFNIYPDGGVSRLRLRGQVSEEGWRARKLEWLNTLPEGAAKEAFITCCGSTRWADTMVEQRPYASIEALQQTADEVWADLGEEDYLEAFSAHPKIGERKAEGDQTEKSKQWSEQEQKGAADASNEMLDALLEKNVAYQERHGFIFIVCASGKSADEMLAMLEERLENDRATEIENAAEEQRKITALRLEKLIGKP</sequence>
<evidence type="ECO:0000256" key="4">
    <source>
        <dbReference type="SAM" id="Coils"/>
    </source>
</evidence>
<dbReference type="InterPro" id="IPR036778">
    <property type="entry name" value="OHCU_decarboxylase_sf"/>
</dbReference>
<comment type="similarity">
    <text evidence="1 3">Belongs to the allantoicase family.</text>
</comment>
<dbReference type="Pfam" id="PF03561">
    <property type="entry name" value="Allantoicase"/>
    <property type="match status" value="2"/>
</dbReference>
<dbReference type="GO" id="GO:0004037">
    <property type="term" value="F:allantoicase activity"/>
    <property type="evidence" value="ECO:0007669"/>
    <property type="project" value="UniProtKB-UniRule"/>
</dbReference>
<dbReference type="InterPro" id="IPR015908">
    <property type="entry name" value="Allantoicase_dom"/>
</dbReference>
<reference evidence="8 9" key="1">
    <citation type="submission" date="2019-06" db="EMBL/GenBank/DDBJ databases">
        <title>Persicimonas caeni gen. nov., sp. nov., a predatory bacterium isolated from solar saltern.</title>
        <authorList>
            <person name="Wang S."/>
        </authorList>
    </citation>
    <scope>NUCLEOTIDE SEQUENCE [LARGE SCALE GENOMIC DNA]</scope>
    <source>
        <strain evidence="8 9">YN101</strain>
    </source>
</reference>
<comment type="pathway">
    <text evidence="3">Nitrogen metabolism; (S)-allantoin degradation; (S)-ureidoglycolate from allantoate (aminidohydrolase route): step 1/1.</text>
</comment>
<feature type="domain" description="Allantoicase" evidence="6">
    <location>
        <begin position="15"/>
        <end position="166"/>
    </location>
</feature>
<organism evidence="8 9">
    <name type="scientific">Persicimonas caeni</name>
    <dbReference type="NCBI Taxonomy" id="2292766"/>
    <lineage>
        <taxon>Bacteria</taxon>
        <taxon>Deltaproteobacteria</taxon>
        <taxon>Bradymonadales</taxon>
        <taxon>Bradymonadaceae</taxon>
        <taxon>Persicimonas</taxon>
    </lineage>
</organism>
<evidence type="ECO:0000256" key="3">
    <source>
        <dbReference type="HAMAP-Rule" id="MF_00813"/>
    </source>
</evidence>
<dbReference type="InterPro" id="IPR008979">
    <property type="entry name" value="Galactose-bd-like_sf"/>
</dbReference>
<feature type="region of interest" description="Disordered" evidence="5">
    <location>
        <begin position="400"/>
        <end position="426"/>
    </location>
</feature>
<evidence type="ECO:0000259" key="7">
    <source>
        <dbReference type="Pfam" id="PF09349"/>
    </source>
</evidence>
<dbReference type="NCBIfam" id="TIGR02961">
    <property type="entry name" value="allantoicase"/>
    <property type="match status" value="1"/>
</dbReference>
<evidence type="ECO:0000313" key="8">
    <source>
        <dbReference type="EMBL" id="QDG51631.1"/>
    </source>
</evidence>
<evidence type="ECO:0000259" key="6">
    <source>
        <dbReference type="Pfam" id="PF03561"/>
    </source>
</evidence>
<gene>
    <name evidence="3 8" type="primary">alc</name>
    <name evidence="8" type="ORF">FIV42_12995</name>
</gene>
<dbReference type="PANTHER" id="PTHR12045:SF3">
    <property type="entry name" value="INACTIVE ALLANTOICASE-RELATED"/>
    <property type="match status" value="1"/>
</dbReference>
<feature type="compositionally biased region" description="Basic and acidic residues" evidence="5">
    <location>
        <begin position="401"/>
        <end position="425"/>
    </location>
</feature>
<dbReference type="UniPathway" id="UPA00395">
    <property type="reaction ID" value="UER00654"/>
</dbReference>
<dbReference type="SUPFAM" id="SSF49785">
    <property type="entry name" value="Galactose-binding domain-like"/>
    <property type="match status" value="2"/>
</dbReference>
<evidence type="ECO:0000256" key="5">
    <source>
        <dbReference type="SAM" id="MobiDB-lite"/>
    </source>
</evidence>
<dbReference type="EC" id="3.5.3.4" evidence="3"/>
<protein>
    <recommendedName>
        <fullName evidence="3">Probable allantoicase</fullName>
        <ecNumber evidence="3">3.5.3.4</ecNumber>
    </recommendedName>
    <alternativeName>
        <fullName evidence="3">Allantoate amidinohydrolase</fullName>
    </alternativeName>
</protein>
<dbReference type="EMBL" id="CP041186">
    <property type="protein sequence ID" value="QDG51631.1"/>
    <property type="molecule type" value="Genomic_DNA"/>
</dbReference>
<evidence type="ECO:0000256" key="2">
    <source>
        <dbReference type="ARBA" id="ARBA00022631"/>
    </source>
</evidence>
<dbReference type="Pfam" id="PF09349">
    <property type="entry name" value="OHCU_decarbox"/>
    <property type="match status" value="1"/>
</dbReference>
<dbReference type="Gene3D" id="2.60.120.260">
    <property type="entry name" value="Galactose-binding domain-like"/>
    <property type="match status" value="2"/>
</dbReference>
<name>A0A4Y6PTI7_PERCE</name>
<dbReference type="RefSeq" id="WP_141198111.1">
    <property type="nucleotide sequence ID" value="NZ_CP041186.1"/>
</dbReference>
<accession>A0A5B8Y4I1</accession>
<keyword evidence="4" id="KW-0175">Coiled coil</keyword>
<dbReference type="NCBIfam" id="TIGR03180">
    <property type="entry name" value="UraD_2"/>
    <property type="match status" value="1"/>
</dbReference>
<comment type="catalytic activity">
    <reaction evidence="3">
        <text>allantoate + H2O = (S)-ureidoglycolate + urea</text>
        <dbReference type="Rhea" id="RHEA:11016"/>
        <dbReference type="ChEBI" id="CHEBI:15377"/>
        <dbReference type="ChEBI" id="CHEBI:16199"/>
        <dbReference type="ChEBI" id="CHEBI:17536"/>
        <dbReference type="ChEBI" id="CHEBI:57296"/>
        <dbReference type="EC" id="3.5.3.4"/>
    </reaction>
</comment>
<dbReference type="InterPro" id="IPR005164">
    <property type="entry name" value="Allantoicase"/>
</dbReference>
<evidence type="ECO:0000313" key="9">
    <source>
        <dbReference type="Proteomes" id="UP000315995"/>
    </source>
</evidence>
<dbReference type="InterPro" id="IPR018020">
    <property type="entry name" value="OHCU_decarboxylase"/>
</dbReference>
<dbReference type="Gene3D" id="1.10.3330.10">
    <property type="entry name" value="Oxo-4-hydroxy-4-carboxy-5-ureidoimidazoline decarboxylase"/>
    <property type="match status" value="1"/>
</dbReference>
<dbReference type="GO" id="GO:0000256">
    <property type="term" value="P:allantoin catabolic process"/>
    <property type="evidence" value="ECO:0007669"/>
    <property type="project" value="UniProtKB-UniRule"/>
</dbReference>
<dbReference type="Proteomes" id="UP000315995">
    <property type="component" value="Chromosome"/>
</dbReference>
<dbReference type="AlphaFoldDB" id="A0A4Y6PTI7"/>
<accession>A0A4Y6PTI7</accession>
<feature type="domain" description="Allantoicase" evidence="6">
    <location>
        <begin position="187"/>
        <end position="326"/>
    </location>
</feature>
<feature type="domain" description="Oxo-4-hydroxy-4-carboxy-5-ureidoimidazoline decarboxylase" evidence="7">
    <location>
        <begin position="340"/>
        <end position="496"/>
    </location>
</feature>
<dbReference type="InterPro" id="IPR017595">
    <property type="entry name" value="OHCU_decarboxylase-2"/>
</dbReference>
<proteinExistence type="inferred from homology"/>
<dbReference type="SUPFAM" id="SSF158694">
    <property type="entry name" value="UraD-Like"/>
    <property type="match status" value="1"/>
</dbReference>
<evidence type="ECO:0000256" key="1">
    <source>
        <dbReference type="ARBA" id="ARBA00009242"/>
    </source>
</evidence>
<dbReference type="OrthoDB" id="2078334at2"/>